<dbReference type="SUPFAM" id="SSF46785">
    <property type="entry name" value="Winged helix' DNA-binding domain"/>
    <property type="match status" value="1"/>
</dbReference>
<dbReference type="EMBL" id="BKBW01000004">
    <property type="protein sequence ID" value="GEQ75432.1"/>
    <property type="molecule type" value="Genomic_DNA"/>
</dbReference>
<dbReference type="RefSeq" id="WP_087083736.1">
    <property type="nucleotide sequence ID" value="NZ_BKBW01000004.1"/>
</dbReference>
<dbReference type="Gene3D" id="1.10.10.10">
    <property type="entry name" value="Winged helix-like DNA-binding domain superfamily/Winged helix DNA-binding domain"/>
    <property type="match status" value="1"/>
</dbReference>
<accession>A0A5A7MCL9</accession>
<name>A0A5A7MCL9_COMTE</name>
<dbReference type="Proteomes" id="UP000323105">
    <property type="component" value="Unassembled WGS sequence"/>
</dbReference>
<gene>
    <name evidence="1" type="ORF">CTTA_2437</name>
</gene>
<evidence type="ECO:0000313" key="2">
    <source>
        <dbReference type="Proteomes" id="UP000323105"/>
    </source>
</evidence>
<sequence length="159" mass="17610">MNFKKNPGLGELLRYVGELVEQGAQEHYRTMSLNYRPRYTPILRALQAGMHTVTDITTSTHLTQGAISQTIALLESDNLITRYAVNDGRKSGIQLTATGRSLVAKLEHHWLATFAAIATLEEEIGFPLREVLEKTAQALEEQGFSARIATAKSDLVGRE</sequence>
<proteinExistence type="predicted"/>
<dbReference type="AlphaFoldDB" id="A0A5A7MCL9"/>
<evidence type="ECO:0000313" key="1">
    <source>
        <dbReference type="EMBL" id="GEQ75432.1"/>
    </source>
</evidence>
<comment type="caution">
    <text evidence="1">The sequence shown here is derived from an EMBL/GenBank/DDBJ whole genome shotgun (WGS) entry which is preliminary data.</text>
</comment>
<reference evidence="1 2" key="1">
    <citation type="journal article" date="2019" name="Microbiol. Resour. Announc.">
        <title>Draft Genome Sequence of Comamonas testosteroni TA441, a Bacterium That Has a Cryptic Phenol Degradation Gene Cluster.</title>
        <authorList>
            <person name="Arai H."/>
            <person name="Ishii M."/>
        </authorList>
    </citation>
    <scope>NUCLEOTIDE SEQUENCE [LARGE SCALE GENOMIC DNA]</scope>
    <source>
        <strain evidence="1 2">TA441</strain>
    </source>
</reference>
<dbReference type="InterPro" id="IPR036388">
    <property type="entry name" value="WH-like_DNA-bd_sf"/>
</dbReference>
<protein>
    <submittedName>
        <fullName evidence="1">MarR family transcriptional regulator</fullName>
    </submittedName>
</protein>
<dbReference type="InterPro" id="IPR036390">
    <property type="entry name" value="WH_DNA-bd_sf"/>
</dbReference>
<organism evidence="1 2">
    <name type="scientific">Comamonas testosteroni</name>
    <name type="common">Pseudomonas testosteroni</name>
    <dbReference type="NCBI Taxonomy" id="285"/>
    <lineage>
        <taxon>Bacteria</taxon>
        <taxon>Pseudomonadati</taxon>
        <taxon>Pseudomonadota</taxon>
        <taxon>Betaproteobacteria</taxon>
        <taxon>Burkholderiales</taxon>
        <taxon>Comamonadaceae</taxon>
        <taxon>Comamonas</taxon>
    </lineage>
</organism>